<evidence type="ECO:0000313" key="2">
    <source>
        <dbReference type="EMBL" id="OGH62217.1"/>
    </source>
</evidence>
<sequence length="195" mass="21043">MRSRSISTSIFFGVVIGLLAMILAPVFVPLQYAAEARILVTPRAIPGVDPYTSSKAAERIAQNLAQIVGTSEFFNRVISVSLGVDATYFAGDELLRRELWQKTVEASVVYNTGILRVAAYHPDKQQAVNIATAVTYVLTQSGNDFAVNAADFRLIDRAIAAKLPARPHFAAIGLGGFLAGTGASLLYLRSRKRSI</sequence>
<reference evidence="2 3" key="1">
    <citation type="journal article" date="2016" name="Nat. Commun.">
        <title>Thousands of microbial genomes shed light on interconnected biogeochemical processes in an aquifer system.</title>
        <authorList>
            <person name="Anantharaman K."/>
            <person name="Brown C.T."/>
            <person name="Hug L.A."/>
            <person name="Sharon I."/>
            <person name="Castelle C.J."/>
            <person name="Probst A.J."/>
            <person name="Thomas B.C."/>
            <person name="Singh A."/>
            <person name="Wilkins M.J."/>
            <person name="Karaoz U."/>
            <person name="Brodie E.L."/>
            <person name="Williams K.H."/>
            <person name="Hubbard S.S."/>
            <person name="Banfield J.F."/>
        </authorList>
    </citation>
    <scope>NUCLEOTIDE SEQUENCE [LARGE SCALE GENOMIC DNA]</scope>
</reference>
<evidence type="ECO:0000256" key="1">
    <source>
        <dbReference type="SAM" id="Phobius"/>
    </source>
</evidence>
<name>A0A1F6LS41_9BACT</name>
<organism evidence="2 3">
    <name type="scientific">Candidatus Magasanikbacteria bacterium RIFCSPHIGHO2_01_FULL_50_8</name>
    <dbReference type="NCBI Taxonomy" id="1798674"/>
    <lineage>
        <taxon>Bacteria</taxon>
        <taxon>Candidatus Magasanikiibacteriota</taxon>
    </lineage>
</organism>
<comment type="caution">
    <text evidence="2">The sequence shown here is derived from an EMBL/GenBank/DDBJ whole genome shotgun (WGS) entry which is preliminary data.</text>
</comment>
<protein>
    <recommendedName>
        <fullName evidence="4">Polysaccharide chain length determinant N-terminal domain-containing protein</fullName>
    </recommendedName>
</protein>
<keyword evidence="1" id="KW-1133">Transmembrane helix</keyword>
<keyword evidence="1" id="KW-0472">Membrane</keyword>
<proteinExistence type="predicted"/>
<gene>
    <name evidence="2" type="ORF">A2848_00625</name>
</gene>
<evidence type="ECO:0008006" key="4">
    <source>
        <dbReference type="Google" id="ProtNLM"/>
    </source>
</evidence>
<evidence type="ECO:0000313" key="3">
    <source>
        <dbReference type="Proteomes" id="UP000176329"/>
    </source>
</evidence>
<dbReference type="EMBL" id="MFPV01000017">
    <property type="protein sequence ID" value="OGH62217.1"/>
    <property type="molecule type" value="Genomic_DNA"/>
</dbReference>
<keyword evidence="1" id="KW-0812">Transmembrane</keyword>
<dbReference type="Proteomes" id="UP000176329">
    <property type="component" value="Unassembled WGS sequence"/>
</dbReference>
<accession>A0A1F6LS41</accession>
<feature type="transmembrane region" description="Helical" evidence="1">
    <location>
        <begin position="169"/>
        <end position="188"/>
    </location>
</feature>
<dbReference type="AlphaFoldDB" id="A0A1F6LS41"/>